<sequence length="775" mass="84706">MRQAVTVEQLAVLARAFAVQEAELLTPPNATEELADALMALRRSARKSTRRLAADTKISPQTVTRIDAADRLPEWSIVERLVEALGGDVSEFNALWRRAKETQAPAPSLPSTGIDIAPQQLPPATRAFVGRHHELAMLDALLSGSASGPLVCVISGIGGVGKTALAVTWAHSARKRFPDGCLYVDLHGFDPNEPTSPVSALNLFLLGLGIPGAAIPTDVQAMSGLYRSIVANKRILVVLDNARDAQQVAPLLPAGDSCVTVVTSRQQLPSLAADYGATNVNLSVLPSDEAVALLVRRMAKEDIERESAEIQELAHLCAGLPLALNIVGAQAAMRLYPLTELVDRLRQADNRLDVLEVGDFNLRAALAASYQSLDSNSARLFRLLGLVPSTGFDRYDAAALCGAGMAEVTPLLERLLQASLIESSAPGRFHMHELLWLYAQDRVHAEESEQSRREALNRMLDYLLHTASLADSRLDSYWEPIALDPPTSGTISRTITDQADAVAWFAAELDNLLTAIRLAATHSFLKHAWQLAAVLTTFMYRQVRWHQWTDMLQIAADSARLLEDAAAEARINRILGTAYARLGRYEQAREVHERALATFRTLGDTSGQANTLLMLCRLFNWQGLHEKALECADEALRLYEQTNHPGQARAMIDLGRSNAFLQRYDEATDLAERALVQCREGSDLDGECTALALLGDVHYQVGDFTGAAEAYNSALRLWRTIGDRYQEAETLVRLADSYDSAGEAAAAAESRRDAERLFTTIGLSPQTQQRLKLAK</sequence>
<dbReference type="SUPFAM" id="SSF48452">
    <property type="entry name" value="TPR-like"/>
    <property type="match status" value="2"/>
</dbReference>
<dbReference type="PANTHER" id="PTHR47691">
    <property type="entry name" value="REGULATOR-RELATED"/>
    <property type="match status" value="1"/>
</dbReference>
<dbReference type="Proteomes" id="UP001432062">
    <property type="component" value="Chromosome"/>
</dbReference>
<feature type="domain" description="HTH cro/C1-type" evidence="1">
    <location>
        <begin position="37"/>
        <end position="92"/>
    </location>
</feature>
<reference evidence="2" key="1">
    <citation type="submission" date="2022-10" db="EMBL/GenBank/DDBJ databases">
        <title>The complete genomes of actinobacterial strains from the NBC collection.</title>
        <authorList>
            <person name="Joergensen T.S."/>
            <person name="Alvarez Arevalo M."/>
            <person name="Sterndorff E.B."/>
            <person name="Faurdal D."/>
            <person name="Vuksanovic O."/>
            <person name="Mourched A.-S."/>
            <person name="Charusanti P."/>
            <person name="Shaw S."/>
            <person name="Blin K."/>
            <person name="Weber T."/>
        </authorList>
    </citation>
    <scope>NUCLEOTIDE SEQUENCE</scope>
    <source>
        <strain evidence="2">NBC_01482</strain>
    </source>
</reference>
<dbReference type="Pfam" id="PF13424">
    <property type="entry name" value="TPR_12"/>
    <property type="match status" value="1"/>
</dbReference>
<protein>
    <submittedName>
        <fullName evidence="2">Tetratricopeptide repeat protein</fullName>
    </submittedName>
</protein>
<evidence type="ECO:0000259" key="1">
    <source>
        <dbReference type="SMART" id="SM00530"/>
    </source>
</evidence>
<dbReference type="InterPro" id="IPR027417">
    <property type="entry name" value="P-loop_NTPase"/>
</dbReference>
<dbReference type="PANTHER" id="PTHR47691:SF3">
    <property type="entry name" value="HTH-TYPE TRANSCRIPTIONAL REGULATOR RV0890C-RELATED"/>
    <property type="match status" value="1"/>
</dbReference>
<dbReference type="InterPro" id="IPR010982">
    <property type="entry name" value="Lambda_DNA-bd_dom_sf"/>
</dbReference>
<dbReference type="InterPro" id="IPR001387">
    <property type="entry name" value="Cro/C1-type_HTH"/>
</dbReference>
<dbReference type="InterPro" id="IPR019734">
    <property type="entry name" value="TPR_rpt"/>
</dbReference>
<name>A0ABZ1ZA46_9NOCA</name>
<evidence type="ECO:0000313" key="2">
    <source>
        <dbReference type="EMBL" id="WUV51310.1"/>
    </source>
</evidence>
<dbReference type="SUPFAM" id="SSF52540">
    <property type="entry name" value="P-loop containing nucleoside triphosphate hydrolases"/>
    <property type="match status" value="1"/>
</dbReference>
<organism evidence="2 3">
    <name type="scientific">Nocardia vinacea</name>
    <dbReference type="NCBI Taxonomy" id="96468"/>
    <lineage>
        <taxon>Bacteria</taxon>
        <taxon>Bacillati</taxon>
        <taxon>Actinomycetota</taxon>
        <taxon>Actinomycetes</taxon>
        <taxon>Mycobacteriales</taxon>
        <taxon>Nocardiaceae</taxon>
        <taxon>Nocardia</taxon>
    </lineage>
</organism>
<dbReference type="PRINTS" id="PR00364">
    <property type="entry name" value="DISEASERSIST"/>
</dbReference>
<proteinExistence type="predicted"/>
<dbReference type="Gene3D" id="3.40.50.300">
    <property type="entry name" value="P-loop containing nucleotide triphosphate hydrolases"/>
    <property type="match status" value="1"/>
</dbReference>
<dbReference type="EMBL" id="CP109441">
    <property type="protein sequence ID" value="WUV51310.1"/>
    <property type="molecule type" value="Genomic_DNA"/>
</dbReference>
<dbReference type="CDD" id="cd00093">
    <property type="entry name" value="HTH_XRE"/>
    <property type="match status" value="1"/>
</dbReference>
<accession>A0ABZ1ZA46</accession>
<dbReference type="InterPro" id="IPR011990">
    <property type="entry name" value="TPR-like_helical_dom_sf"/>
</dbReference>
<dbReference type="Pfam" id="PF13560">
    <property type="entry name" value="HTH_31"/>
    <property type="match status" value="1"/>
</dbReference>
<gene>
    <name evidence="2" type="ORF">OG563_33120</name>
</gene>
<dbReference type="SMART" id="SM00028">
    <property type="entry name" value="TPR"/>
    <property type="match status" value="4"/>
</dbReference>
<keyword evidence="3" id="KW-1185">Reference proteome</keyword>
<dbReference type="Gene3D" id="1.10.260.40">
    <property type="entry name" value="lambda repressor-like DNA-binding domains"/>
    <property type="match status" value="1"/>
</dbReference>
<dbReference type="SUPFAM" id="SSF47413">
    <property type="entry name" value="lambda repressor-like DNA-binding domains"/>
    <property type="match status" value="1"/>
</dbReference>
<dbReference type="SMART" id="SM00530">
    <property type="entry name" value="HTH_XRE"/>
    <property type="match status" value="1"/>
</dbReference>
<dbReference type="Gene3D" id="1.25.40.10">
    <property type="entry name" value="Tetratricopeptide repeat domain"/>
    <property type="match status" value="1"/>
</dbReference>
<evidence type="ECO:0000313" key="3">
    <source>
        <dbReference type="Proteomes" id="UP001432062"/>
    </source>
</evidence>